<reference evidence="1" key="1">
    <citation type="submission" date="2023-02" db="EMBL/GenBank/DDBJ databases">
        <title>Colletotrichum kahawae CIFC_Que2 genome sequencing and assembly.</title>
        <authorList>
            <person name="Baroncelli R."/>
        </authorList>
    </citation>
    <scope>NUCLEOTIDE SEQUENCE</scope>
    <source>
        <strain evidence="1">CIFC_Que2</strain>
    </source>
</reference>
<name>A0AAE0D5B2_COLKA</name>
<gene>
    <name evidence="1" type="ORF">CKAH01_17292</name>
</gene>
<sequence>MAPITINDLPQEIVNQIVNEIIDEHTYGLNDIKDISGIGLVCHKFRSGLKEIVRRQHQKLENKLGSYLLCSIYNDALAAASFPSFAKLNSSATDEEKKKAIQEYLTNWQSFELFKTCTTIQQLAVCHLIDKTIIPFAEDFALKTTDLDAKGFQMRLPEWAEPSLKGAYEPLVLEVPAITSYHPDESRRILRAFCRFELFSQVIRARPGLQLWDLEAQHKLLGAYFDQHEMEEVLCVFQYVNDLHVYLFRAFMSADDGRDVQEDFREVCRAFKPVNGVWKIPDRYHIKDSDPRDDGERLWYATQVHDQTVTRIDKIQFKDTMTQSTVVKQIATFGLGFLHSFLTLPIQAYRQWMIKYADMIIKDICTPAEAEHVGVKAGWTWAHGYGSVRSAYPFIPIPGRVGCKCKRDSPNTAWKVLGHVDSAKTLLGFRRCGWVFWSDKRLRARRFWAIHDINPYQRDIDLDATENQWIDAPFPDVLLEDLSDSVAFLFAVGELRSLADWKVYRFSMDSEAMLHTWRCDFVMDLRKRCIPLVTFNEIFGPLVSPDLPLPVEVAPGVIWG</sequence>
<comment type="caution">
    <text evidence="1">The sequence shown here is derived from an EMBL/GenBank/DDBJ whole genome shotgun (WGS) entry which is preliminary data.</text>
</comment>
<dbReference type="EMBL" id="VYYT01000218">
    <property type="protein sequence ID" value="KAK2755802.1"/>
    <property type="molecule type" value="Genomic_DNA"/>
</dbReference>
<evidence type="ECO:0008006" key="3">
    <source>
        <dbReference type="Google" id="ProtNLM"/>
    </source>
</evidence>
<evidence type="ECO:0000313" key="2">
    <source>
        <dbReference type="Proteomes" id="UP001281614"/>
    </source>
</evidence>
<dbReference type="AlphaFoldDB" id="A0AAE0D5B2"/>
<proteinExistence type="predicted"/>
<organism evidence="1 2">
    <name type="scientific">Colletotrichum kahawae</name>
    <name type="common">Coffee berry disease fungus</name>
    <dbReference type="NCBI Taxonomy" id="34407"/>
    <lineage>
        <taxon>Eukaryota</taxon>
        <taxon>Fungi</taxon>
        <taxon>Dikarya</taxon>
        <taxon>Ascomycota</taxon>
        <taxon>Pezizomycotina</taxon>
        <taxon>Sordariomycetes</taxon>
        <taxon>Hypocreomycetidae</taxon>
        <taxon>Glomerellales</taxon>
        <taxon>Glomerellaceae</taxon>
        <taxon>Colletotrichum</taxon>
        <taxon>Colletotrichum gloeosporioides species complex</taxon>
    </lineage>
</organism>
<evidence type="ECO:0000313" key="1">
    <source>
        <dbReference type="EMBL" id="KAK2755802.1"/>
    </source>
</evidence>
<accession>A0AAE0D5B2</accession>
<dbReference type="Proteomes" id="UP001281614">
    <property type="component" value="Unassembled WGS sequence"/>
</dbReference>
<protein>
    <recommendedName>
        <fullName evidence="3">F-box domain-containing protein</fullName>
    </recommendedName>
</protein>
<keyword evidence="2" id="KW-1185">Reference proteome</keyword>